<dbReference type="Pfam" id="PF00057">
    <property type="entry name" value="Ldl_recept_a"/>
    <property type="match status" value="3"/>
</dbReference>
<name>A0A6I9VCN5_BACDO</name>
<evidence type="ECO:0000256" key="9">
    <source>
        <dbReference type="SAM" id="SignalP"/>
    </source>
</evidence>
<dbReference type="PROSITE" id="PS01209">
    <property type="entry name" value="LDLRA_1"/>
    <property type="match status" value="3"/>
</dbReference>
<dbReference type="GO" id="GO:0005886">
    <property type="term" value="C:plasma membrane"/>
    <property type="evidence" value="ECO:0007669"/>
    <property type="project" value="TreeGrafter"/>
</dbReference>
<proteinExistence type="predicted"/>
<evidence type="ECO:0000313" key="10">
    <source>
        <dbReference type="Proteomes" id="UP001652620"/>
    </source>
</evidence>
<feature type="disulfide bond" evidence="8">
    <location>
        <begin position="80"/>
        <end position="92"/>
    </location>
</feature>
<feature type="disulfide bond" evidence="8">
    <location>
        <begin position="145"/>
        <end position="163"/>
    </location>
</feature>
<comment type="caution">
    <text evidence="8">Lacks conserved residue(s) required for the propagation of feature annotation.</text>
</comment>
<dbReference type="InterPro" id="IPR050685">
    <property type="entry name" value="LDLR"/>
</dbReference>
<organism evidence="10 11">
    <name type="scientific">Bactrocera dorsalis</name>
    <name type="common">Oriental fruit fly</name>
    <name type="synonym">Dacus dorsalis</name>
    <dbReference type="NCBI Taxonomy" id="27457"/>
    <lineage>
        <taxon>Eukaryota</taxon>
        <taxon>Metazoa</taxon>
        <taxon>Ecdysozoa</taxon>
        <taxon>Arthropoda</taxon>
        <taxon>Hexapoda</taxon>
        <taxon>Insecta</taxon>
        <taxon>Pterygota</taxon>
        <taxon>Neoptera</taxon>
        <taxon>Endopterygota</taxon>
        <taxon>Diptera</taxon>
        <taxon>Brachycera</taxon>
        <taxon>Muscomorpha</taxon>
        <taxon>Tephritoidea</taxon>
        <taxon>Tephritidae</taxon>
        <taxon>Bactrocera</taxon>
        <taxon>Bactrocera</taxon>
    </lineage>
</organism>
<evidence type="ECO:0000256" key="1">
    <source>
        <dbReference type="ARBA" id="ARBA00004167"/>
    </source>
</evidence>
<feature type="disulfide bond" evidence="8">
    <location>
        <begin position="186"/>
        <end position="204"/>
    </location>
</feature>
<evidence type="ECO:0000256" key="5">
    <source>
        <dbReference type="ARBA" id="ARBA00022989"/>
    </source>
</evidence>
<dbReference type="PROSITE" id="PS50068">
    <property type="entry name" value="LDLRA_2"/>
    <property type="match status" value="4"/>
</dbReference>
<evidence type="ECO:0000313" key="11">
    <source>
        <dbReference type="RefSeq" id="XP_011210418.3"/>
    </source>
</evidence>
<dbReference type="InterPro" id="IPR002172">
    <property type="entry name" value="LDrepeatLR_classA_rpt"/>
</dbReference>
<dbReference type="InterPro" id="IPR036055">
    <property type="entry name" value="LDL_receptor-like_sf"/>
</dbReference>
<dbReference type="SUPFAM" id="SSF57424">
    <property type="entry name" value="LDL receptor-like module"/>
    <property type="match status" value="4"/>
</dbReference>
<dbReference type="AlphaFoldDB" id="A0A6I9VCN5"/>
<dbReference type="InterPro" id="IPR023415">
    <property type="entry name" value="LDLR_class-A_CS"/>
</dbReference>
<keyword evidence="5" id="KW-1133">Transmembrane helix</keyword>
<dbReference type="PANTHER" id="PTHR24270">
    <property type="entry name" value="LOW-DENSITY LIPOPROTEIN RECEPTOR-RELATED"/>
    <property type="match status" value="1"/>
</dbReference>
<dbReference type="Proteomes" id="UP001652620">
    <property type="component" value="Chromosome 2"/>
</dbReference>
<feature type="signal peptide" evidence="9">
    <location>
        <begin position="1"/>
        <end position="33"/>
    </location>
</feature>
<evidence type="ECO:0000256" key="6">
    <source>
        <dbReference type="ARBA" id="ARBA00023136"/>
    </source>
</evidence>
<dbReference type="OrthoDB" id="2019384at2759"/>
<dbReference type="RefSeq" id="XP_011210418.3">
    <property type="nucleotide sequence ID" value="XM_011212116.4"/>
</dbReference>
<dbReference type="CDD" id="cd00112">
    <property type="entry name" value="LDLa"/>
    <property type="match status" value="4"/>
</dbReference>
<reference evidence="10" key="1">
    <citation type="submission" date="2025-05" db="UniProtKB">
        <authorList>
            <consortium name="RefSeq"/>
        </authorList>
    </citation>
    <scope>NUCLEOTIDE SEQUENCE [LARGE SCALE GENOMIC DNA]</scope>
</reference>
<keyword evidence="10" id="KW-1185">Reference proteome</keyword>
<dbReference type="KEGG" id="bdr:105231033"/>
<evidence type="ECO:0000256" key="8">
    <source>
        <dbReference type="PROSITE-ProRule" id="PRU00124"/>
    </source>
</evidence>
<evidence type="ECO:0000256" key="2">
    <source>
        <dbReference type="ARBA" id="ARBA00004308"/>
    </source>
</evidence>
<feature type="disulfide bond" evidence="8">
    <location>
        <begin position="179"/>
        <end position="191"/>
    </location>
</feature>
<feature type="disulfide bond" evidence="8">
    <location>
        <begin position="46"/>
        <end position="64"/>
    </location>
</feature>
<accession>A0A6I9VCN5</accession>
<comment type="subcellular location">
    <subcellularLocation>
        <location evidence="2">Endomembrane system</location>
    </subcellularLocation>
    <subcellularLocation>
        <location evidence="1">Membrane</location>
        <topology evidence="1">Single-pass membrane protein</topology>
    </subcellularLocation>
</comment>
<evidence type="ECO:0000256" key="7">
    <source>
        <dbReference type="ARBA" id="ARBA00023157"/>
    </source>
</evidence>
<keyword evidence="9" id="KW-0732">Signal</keyword>
<dbReference type="Gene3D" id="4.10.400.10">
    <property type="entry name" value="Low-density Lipoprotein Receptor"/>
    <property type="match status" value="4"/>
</dbReference>
<gene>
    <name evidence="11" type="primary">LOC105231033</name>
</gene>
<protein>
    <submittedName>
        <fullName evidence="11">Modular serine protease-like</fullName>
    </submittedName>
</protein>
<sequence length="214" mass="23749">MQKVLVTFPKMSSFQTFLLLIVTLCVSWKSAIAAKVCSAENKEWACKSGDCIATKNLCDGIPHCRDGSDETKASCKGMQCSFASFRCDYGACILLDFVCDGIPDCVDSSDEDSEMCLKRRNDLLNDEIDEEINRKKCIDDGQMECWSGQCISITDKCNGVEDCDDGTDELYSLCQTILCMQHQFQCDYGACLPMKAKCNGTKECFDGSDEYEGL</sequence>
<evidence type="ECO:0000256" key="3">
    <source>
        <dbReference type="ARBA" id="ARBA00022692"/>
    </source>
</evidence>
<evidence type="ECO:0000256" key="4">
    <source>
        <dbReference type="ARBA" id="ARBA00022737"/>
    </source>
</evidence>
<keyword evidence="7 8" id="KW-1015">Disulfide bond</keyword>
<dbReference type="InParanoid" id="A0A6I9VCN5"/>
<reference evidence="11" key="2">
    <citation type="submission" date="2025-08" db="UniProtKB">
        <authorList>
            <consortium name="RefSeq"/>
        </authorList>
    </citation>
    <scope>IDENTIFICATION</scope>
    <source>
        <tissue evidence="11">Adult</tissue>
    </source>
</reference>
<keyword evidence="6" id="KW-0472">Membrane</keyword>
<dbReference type="GeneID" id="105231033"/>
<feature type="disulfide bond" evidence="8">
    <location>
        <begin position="87"/>
        <end position="105"/>
    </location>
</feature>
<dbReference type="GO" id="GO:0016192">
    <property type="term" value="P:vesicle-mediated transport"/>
    <property type="evidence" value="ECO:0007669"/>
    <property type="project" value="UniProtKB-ARBA"/>
</dbReference>
<keyword evidence="4" id="KW-0677">Repeat</keyword>
<dbReference type="PRINTS" id="PR00261">
    <property type="entry name" value="LDLRECEPTOR"/>
</dbReference>
<feature type="chain" id="PRO_5047118721" evidence="9">
    <location>
        <begin position="34"/>
        <end position="214"/>
    </location>
</feature>
<keyword evidence="3" id="KW-0812">Transmembrane</keyword>
<dbReference type="SMART" id="SM00192">
    <property type="entry name" value="LDLa"/>
    <property type="match status" value="4"/>
</dbReference>
<dbReference type="GO" id="GO:0012505">
    <property type="term" value="C:endomembrane system"/>
    <property type="evidence" value="ECO:0007669"/>
    <property type="project" value="UniProtKB-SubCell"/>
</dbReference>